<organism evidence="4 5">
    <name type="scientific">Candidatus Macondimonas diazotrophica</name>
    <dbReference type="NCBI Taxonomy" id="2305248"/>
    <lineage>
        <taxon>Bacteria</taxon>
        <taxon>Pseudomonadati</taxon>
        <taxon>Pseudomonadota</taxon>
        <taxon>Gammaproteobacteria</taxon>
        <taxon>Chromatiales</taxon>
        <taxon>Ectothiorhodospiraceae</taxon>
        <taxon>Candidatus Macondimonas</taxon>
    </lineage>
</organism>
<feature type="domain" description="Amine oxidase" evidence="3">
    <location>
        <begin position="101"/>
        <end position="353"/>
    </location>
</feature>
<dbReference type="PANTHER" id="PTHR43563">
    <property type="entry name" value="AMINE OXIDASE"/>
    <property type="match status" value="1"/>
</dbReference>
<evidence type="ECO:0000256" key="1">
    <source>
        <dbReference type="ARBA" id="ARBA00005995"/>
    </source>
</evidence>
<evidence type="ECO:0000259" key="3">
    <source>
        <dbReference type="Pfam" id="PF01593"/>
    </source>
</evidence>
<name>A0A4Z0F7F6_9GAMM</name>
<reference evidence="4 5" key="1">
    <citation type="journal article" date="2019" name="ISME J.">
        <title>Candidatus Macondimonas diazotrophica, a novel gammaproteobacterial genus dominating crude-oil-contaminated coastal sediments.</title>
        <authorList>
            <person name="Karthikeyan S."/>
            <person name="Konstantinidis K."/>
        </authorList>
    </citation>
    <scope>NUCLEOTIDE SEQUENCE [LARGE SCALE GENOMIC DNA]</scope>
    <source>
        <strain evidence="4 5">KTK01</strain>
    </source>
</reference>
<dbReference type="Gene3D" id="3.50.50.60">
    <property type="entry name" value="FAD/NAD(P)-binding domain"/>
    <property type="match status" value="2"/>
</dbReference>
<dbReference type="PANTHER" id="PTHR43563:SF14">
    <property type="entry name" value="AMINE OXIDASE"/>
    <property type="match status" value="1"/>
</dbReference>
<dbReference type="EMBL" id="SRIO01000014">
    <property type="protein sequence ID" value="TFZ81934.1"/>
    <property type="molecule type" value="Genomic_DNA"/>
</dbReference>
<dbReference type="OrthoDB" id="337830at2"/>
<dbReference type="InterPro" id="IPR036188">
    <property type="entry name" value="FAD/NAD-bd_sf"/>
</dbReference>
<protein>
    <submittedName>
        <fullName evidence="4">FAD-binding protein</fullName>
    </submittedName>
</protein>
<evidence type="ECO:0000313" key="5">
    <source>
        <dbReference type="Proteomes" id="UP000297890"/>
    </source>
</evidence>
<gene>
    <name evidence="4" type="ORF">E4680_10690</name>
</gene>
<accession>A0A4Z0F7F6</accession>
<sequence length="381" mass="40484">MLDVAIIGAGLCGLQLATLLQPSGRRCAVFEARPRVGGRILTLSDGAIDLGPTWFWPRNQPRMTQLVATLGLACFAQHDDGRALFLDASTEVPRTVPAADLHGGAQRLDGGMARLTAALAERLPAGTVRLKHRLQALVQKRDHIEMHLQCGADTTALRARQVVLALPPRLVDETIRFTPELPAPLSAALRETLTWMASAAKAAMQYPVAFWREAGHSGNAFIGHPQAVLCEVFDACNPLNGRAALAGFFDLDPAQRQGLSIHLPRLVRGQFAQLFGPAAADGIVYHYDWAEDPLTCSALDRAEAVTLHPLYGDARLAEPQWGGRLLFGGSESAGRSGGYLEGALEAAARIAAVLAPQAPPTTGAGGARHVEADPPQATTGH</sequence>
<proteinExistence type="inferred from homology"/>
<dbReference type="Pfam" id="PF13450">
    <property type="entry name" value="NAD_binding_8"/>
    <property type="match status" value="1"/>
</dbReference>
<comment type="caution">
    <text evidence="4">The sequence shown here is derived from an EMBL/GenBank/DDBJ whole genome shotgun (WGS) entry which is preliminary data.</text>
</comment>
<keyword evidence="5" id="KW-1185">Reference proteome</keyword>
<dbReference type="Pfam" id="PF01593">
    <property type="entry name" value="Amino_oxidase"/>
    <property type="match status" value="1"/>
</dbReference>
<dbReference type="Proteomes" id="UP000297890">
    <property type="component" value="Unassembled WGS sequence"/>
</dbReference>
<dbReference type="InterPro" id="IPR050703">
    <property type="entry name" value="Flavin_MAO"/>
</dbReference>
<dbReference type="AlphaFoldDB" id="A0A4Z0F7F6"/>
<comment type="similarity">
    <text evidence="1">Belongs to the flavin monoamine oxidase family.</text>
</comment>
<feature type="region of interest" description="Disordered" evidence="2">
    <location>
        <begin position="359"/>
        <end position="381"/>
    </location>
</feature>
<evidence type="ECO:0000256" key="2">
    <source>
        <dbReference type="SAM" id="MobiDB-lite"/>
    </source>
</evidence>
<dbReference type="InterPro" id="IPR002937">
    <property type="entry name" value="Amino_oxidase"/>
</dbReference>
<evidence type="ECO:0000313" key="4">
    <source>
        <dbReference type="EMBL" id="TFZ81934.1"/>
    </source>
</evidence>
<dbReference type="SUPFAM" id="SSF51905">
    <property type="entry name" value="FAD/NAD(P)-binding domain"/>
    <property type="match status" value="1"/>
</dbReference>
<dbReference type="SUPFAM" id="SSF54373">
    <property type="entry name" value="FAD-linked reductases, C-terminal domain"/>
    <property type="match status" value="1"/>
</dbReference>
<dbReference type="GO" id="GO:0016491">
    <property type="term" value="F:oxidoreductase activity"/>
    <property type="evidence" value="ECO:0007669"/>
    <property type="project" value="InterPro"/>
</dbReference>